<keyword evidence="13" id="KW-0865">Zymogen</keyword>
<dbReference type="PANTHER" id="PTHR14218:SF15">
    <property type="entry name" value="TRIPEPTIDYL-PEPTIDASE 1"/>
    <property type="match status" value="1"/>
</dbReference>
<feature type="active site" description="Charge relay system" evidence="15">
    <location>
        <position position="306"/>
    </location>
</feature>
<keyword evidence="7 15" id="KW-0479">Metal-binding</keyword>
<keyword evidence="18" id="KW-1185">Reference proteome</keyword>
<gene>
    <name evidence="17" type="primary">TPP1</name>
    <name evidence="17" type="ORF">O9K51_07946</name>
</gene>
<dbReference type="SUPFAM" id="SSF52743">
    <property type="entry name" value="Subtilisin-like"/>
    <property type="match status" value="1"/>
</dbReference>
<evidence type="ECO:0000256" key="1">
    <source>
        <dbReference type="ARBA" id="ARBA00001910"/>
    </source>
</evidence>
<evidence type="ECO:0000256" key="6">
    <source>
        <dbReference type="ARBA" id="ARBA00022670"/>
    </source>
</evidence>
<dbReference type="Pfam" id="PF09286">
    <property type="entry name" value="Pro-kuma_activ"/>
    <property type="match status" value="1"/>
</dbReference>
<dbReference type="PANTHER" id="PTHR14218">
    <property type="entry name" value="PROTEASE S8 TRIPEPTIDYL PEPTIDASE I CLN2"/>
    <property type="match status" value="1"/>
</dbReference>
<feature type="active site" description="Charge relay system" evidence="15">
    <location>
        <position position="302"/>
    </location>
</feature>
<keyword evidence="8" id="KW-0732">Signal</keyword>
<feature type="active site" description="Charge relay system" evidence="15">
    <location>
        <position position="513"/>
    </location>
</feature>
<evidence type="ECO:0000256" key="3">
    <source>
        <dbReference type="ARBA" id="ARBA00004239"/>
    </source>
</evidence>
<evidence type="ECO:0000256" key="4">
    <source>
        <dbReference type="ARBA" id="ARBA00012462"/>
    </source>
</evidence>
<evidence type="ECO:0000259" key="16">
    <source>
        <dbReference type="PROSITE" id="PS51695"/>
    </source>
</evidence>
<keyword evidence="9 15" id="KW-0378">Hydrolase</keyword>
<keyword evidence="12" id="KW-0843">Virulence</keyword>
<dbReference type="InterPro" id="IPR015366">
    <property type="entry name" value="S53_propep"/>
</dbReference>
<evidence type="ECO:0000256" key="10">
    <source>
        <dbReference type="ARBA" id="ARBA00022825"/>
    </source>
</evidence>
<dbReference type="GO" id="GO:0006508">
    <property type="term" value="P:proteolysis"/>
    <property type="evidence" value="ECO:0007669"/>
    <property type="project" value="UniProtKB-KW"/>
</dbReference>
<feature type="binding site" evidence="15">
    <location>
        <position position="574"/>
    </location>
    <ligand>
        <name>Ca(2+)</name>
        <dbReference type="ChEBI" id="CHEBI:29108"/>
    </ligand>
</feature>
<evidence type="ECO:0000256" key="8">
    <source>
        <dbReference type="ARBA" id="ARBA00022729"/>
    </source>
</evidence>
<keyword evidence="5" id="KW-0964">Secreted</keyword>
<feature type="binding site" evidence="15">
    <location>
        <position position="555"/>
    </location>
    <ligand>
        <name>Ca(2+)</name>
        <dbReference type="ChEBI" id="CHEBI:29108"/>
    </ligand>
</feature>
<comment type="subcellular location">
    <subcellularLocation>
        <location evidence="3">Secreted</location>
        <location evidence="3">Extracellular space</location>
    </subcellularLocation>
</comment>
<sequence>MTAPSSPSGVESRQIQLPPTMIGAILPLLAAVAAATPLMNLEMVTKQALKKAPSGWEFKGAAPADLKINMHISMKEQNMDKLQQRLLAMSDPAHADYGKHMSKADVEALTAPPTARVAAVRQWLASHGVETGDVSGGSNAISVTVTATQADAMLGAKYGVYYHAAKGVYTVRTTQYSLPKDLHDDIAMVQPTTLFSDLGMSGGRAQVSSASFAADDAKADAAAAAVSCDKGLSPPCLRDLYKIDYTPQANKTTIGITGYLQEVAGKEDLKAFLQQYTQIPADATFGVHLINGGTNDGNGTGEANLDTQYAMGLTYPIHNDFYSTAGQPPFIPDASTPNNTNEPYIEWLSYMNGLDAVPTTVTSSYGDNEQTVPRDYAETVCNQFAKLAARGVSVLVSSGDGGVAGGQTSKCVSNDGKCTRKFLPTCPMGVTAVGGTTKSNPEVAAGLSSGGFSDYFSVPEYQAAQTKAYIAGLGDTYAGLYNAGGRGIPDVAAQAERFIVVLGGRSVLLAGTSCSAPTFASVVALLNDYRVSRGQPPLGFLNPWLYSKGYKGLNDITNGTNPGCDTDGFSAGEGWDPVTGLGTPDFSALKKLV</sequence>
<accession>A0AB34FPE9</accession>
<dbReference type="Proteomes" id="UP001163105">
    <property type="component" value="Unassembled WGS sequence"/>
</dbReference>
<evidence type="ECO:0000256" key="5">
    <source>
        <dbReference type="ARBA" id="ARBA00022525"/>
    </source>
</evidence>
<dbReference type="InterPro" id="IPR036852">
    <property type="entry name" value="Peptidase_S8/S53_dom_sf"/>
</dbReference>
<evidence type="ECO:0000256" key="2">
    <source>
        <dbReference type="ARBA" id="ARBA00002451"/>
    </source>
</evidence>
<dbReference type="Gene3D" id="3.40.50.200">
    <property type="entry name" value="Peptidase S8/S53 domain"/>
    <property type="match status" value="1"/>
</dbReference>
<evidence type="ECO:0000256" key="15">
    <source>
        <dbReference type="PROSITE-ProRule" id="PRU01032"/>
    </source>
</evidence>
<dbReference type="InterPro" id="IPR050819">
    <property type="entry name" value="Tripeptidyl-peptidase_I"/>
</dbReference>
<evidence type="ECO:0000256" key="13">
    <source>
        <dbReference type="ARBA" id="ARBA00023145"/>
    </source>
</evidence>
<dbReference type="EMBL" id="JAQHRD010000006">
    <property type="protein sequence ID" value="KAJ6440055.1"/>
    <property type="molecule type" value="Genomic_DNA"/>
</dbReference>
<evidence type="ECO:0000256" key="9">
    <source>
        <dbReference type="ARBA" id="ARBA00022801"/>
    </source>
</evidence>
<comment type="function">
    <text evidence="2">Secreted tripeptidyl-peptidase which degrades proteins at acidic pHs and is involved in virulence.</text>
</comment>
<dbReference type="CDD" id="cd11377">
    <property type="entry name" value="Pro-peptidase_S53"/>
    <property type="match status" value="1"/>
</dbReference>
<dbReference type="SMART" id="SM00944">
    <property type="entry name" value="Pro-kuma_activ"/>
    <property type="match status" value="1"/>
</dbReference>
<proteinExistence type="predicted"/>
<dbReference type="GO" id="GO:0005576">
    <property type="term" value="C:extracellular region"/>
    <property type="evidence" value="ECO:0007669"/>
    <property type="project" value="UniProtKB-SubCell"/>
</dbReference>
<name>A0AB34FPE9_9HYPO</name>
<dbReference type="GO" id="GO:0004252">
    <property type="term" value="F:serine-type endopeptidase activity"/>
    <property type="evidence" value="ECO:0007669"/>
    <property type="project" value="UniProtKB-UniRule"/>
</dbReference>
<comment type="catalytic activity">
    <reaction evidence="1">
        <text>Release of an N-terminal tripeptide from a polypeptide.</text>
        <dbReference type="EC" id="3.4.14.10"/>
    </reaction>
</comment>
<feature type="binding site" evidence="15">
    <location>
        <position position="576"/>
    </location>
    <ligand>
        <name>Ca(2+)</name>
        <dbReference type="ChEBI" id="CHEBI:29108"/>
    </ligand>
</feature>
<dbReference type="GO" id="GO:0046872">
    <property type="term" value="F:metal ion binding"/>
    <property type="evidence" value="ECO:0007669"/>
    <property type="project" value="UniProtKB-UniRule"/>
</dbReference>
<evidence type="ECO:0000256" key="11">
    <source>
        <dbReference type="ARBA" id="ARBA00022837"/>
    </source>
</evidence>
<comment type="cofactor">
    <cofactor evidence="15">
        <name>Ca(2+)</name>
        <dbReference type="ChEBI" id="CHEBI:29108"/>
    </cofactor>
    <text evidence="15">Binds 1 Ca(2+) ion per subunit.</text>
</comment>
<feature type="domain" description="Peptidase S53" evidence="16">
    <location>
        <begin position="231"/>
        <end position="593"/>
    </location>
</feature>
<comment type="caution">
    <text evidence="17">The sequence shown here is derived from an EMBL/GenBank/DDBJ whole genome shotgun (WGS) entry which is preliminary data.</text>
</comment>
<dbReference type="SUPFAM" id="SSF54897">
    <property type="entry name" value="Protease propeptides/inhibitors"/>
    <property type="match status" value="1"/>
</dbReference>
<evidence type="ECO:0000313" key="17">
    <source>
        <dbReference type="EMBL" id="KAJ6440055.1"/>
    </source>
</evidence>
<evidence type="ECO:0000256" key="14">
    <source>
        <dbReference type="ARBA" id="ARBA00023180"/>
    </source>
</evidence>
<keyword evidence="14" id="KW-0325">Glycoprotein</keyword>
<dbReference type="AlphaFoldDB" id="A0AB34FPE9"/>
<dbReference type="FunFam" id="3.40.50.200:FF:000015">
    <property type="entry name" value="Tripeptidyl peptidase A"/>
    <property type="match status" value="1"/>
</dbReference>
<organism evidence="17 18">
    <name type="scientific">Purpureocillium lavendulum</name>
    <dbReference type="NCBI Taxonomy" id="1247861"/>
    <lineage>
        <taxon>Eukaryota</taxon>
        <taxon>Fungi</taxon>
        <taxon>Dikarya</taxon>
        <taxon>Ascomycota</taxon>
        <taxon>Pezizomycotina</taxon>
        <taxon>Sordariomycetes</taxon>
        <taxon>Hypocreomycetidae</taxon>
        <taxon>Hypocreales</taxon>
        <taxon>Ophiocordycipitaceae</taxon>
        <taxon>Purpureocillium</taxon>
    </lineage>
</organism>
<dbReference type="EC" id="3.4.14.10" evidence="4"/>
<protein>
    <recommendedName>
        <fullName evidence="4">tripeptidyl-peptidase II</fullName>
        <ecNumber evidence="4">3.4.14.10</ecNumber>
    </recommendedName>
</protein>
<evidence type="ECO:0000313" key="18">
    <source>
        <dbReference type="Proteomes" id="UP001163105"/>
    </source>
</evidence>
<dbReference type="CDD" id="cd04056">
    <property type="entry name" value="Peptidases_S53"/>
    <property type="match status" value="1"/>
</dbReference>
<dbReference type="GO" id="GO:0008240">
    <property type="term" value="F:tripeptidyl-peptidase activity"/>
    <property type="evidence" value="ECO:0007669"/>
    <property type="project" value="UniProtKB-EC"/>
</dbReference>
<keyword evidence="10 15" id="KW-0720">Serine protease</keyword>
<evidence type="ECO:0000256" key="12">
    <source>
        <dbReference type="ARBA" id="ARBA00023026"/>
    </source>
</evidence>
<reference evidence="17" key="1">
    <citation type="submission" date="2023-01" db="EMBL/GenBank/DDBJ databases">
        <title>The growth and conidiation of Purpureocillium lavendulum are regulated by nitrogen source and histone H3K14 acetylation.</title>
        <authorList>
            <person name="Tang P."/>
            <person name="Han J."/>
            <person name="Zhang C."/>
            <person name="Tang P."/>
            <person name="Qi F."/>
            <person name="Zhang K."/>
            <person name="Liang L."/>
        </authorList>
    </citation>
    <scope>NUCLEOTIDE SEQUENCE</scope>
    <source>
        <strain evidence="17">YMF1.00683</strain>
    </source>
</reference>
<dbReference type="PROSITE" id="PS51695">
    <property type="entry name" value="SEDOLISIN"/>
    <property type="match status" value="1"/>
</dbReference>
<evidence type="ECO:0000256" key="7">
    <source>
        <dbReference type="ARBA" id="ARBA00022723"/>
    </source>
</evidence>
<dbReference type="InterPro" id="IPR030400">
    <property type="entry name" value="Sedolisin_dom"/>
</dbReference>
<feature type="binding site" evidence="15">
    <location>
        <position position="556"/>
    </location>
    <ligand>
        <name>Ca(2+)</name>
        <dbReference type="ChEBI" id="CHEBI:29108"/>
    </ligand>
</feature>
<keyword evidence="11 15" id="KW-0106">Calcium</keyword>
<keyword evidence="6 15" id="KW-0645">Protease</keyword>